<dbReference type="KEGG" id="dmi:Desmer_2248"/>
<dbReference type="EMBL" id="CP003629">
    <property type="protein sequence ID" value="AFQ44184.1"/>
    <property type="molecule type" value="Genomic_DNA"/>
</dbReference>
<dbReference type="Pfam" id="PF07875">
    <property type="entry name" value="Coat_F"/>
    <property type="match status" value="1"/>
</dbReference>
<dbReference type="OrthoDB" id="1910608at2"/>
<dbReference type="InterPro" id="IPR012347">
    <property type="entry name" value="Ferritin-like"/>
</dbReference>
<dbReference type="PANTHER" id="PTHR39183">
    <property type="entry name" value="SPORE COAT PROTEIN F-LIKE PROTEIN YHCQ"/>
    <property type="match status" value="1"/>
</dbReference>
<dbReference type="RefSeq" id="WP_014903098.1">
    <property type="nucleotide sequence ID" value="NC_018515.1"/>
</dbReference>
<dbReference type="GO" id="GO:0030435">
    <property type="term" value="P:sporulation resulting in formation of a cellular spore"/>
    <property type="evidence" value="ECO:0007669"/>
    <property type="project" value="UniProtKB-KW"/>
</dbReference>
<gene>
    <name evidence="4" type="ordered locus">Desmer_2248</name>
</gene>
<keyword evidence="1" id="KW-0749">Sporulation</keyword>
<dbReference type="Gene3D" id="1.20.1260.10">
    <property type="match status" value="1"/>
</dbReference>
<dbReference type="Proteomes" id="UP000005262">
    <property type="component" value="Chromosome"/>
</dbReference>
<reference evidence="5" key="2">
    <citation type="submission" date="2012-08" db="EMBL/GenBank/DDBJ databases">
        <title>Finished genome of Desulfosporosinus meridiei DSM 13257.</title>
        <authorList>
            <person name="Huntemann M."/>
            <person name="Wei C.-L."/>
            <person name="Han J."/>
            <person name="Detter J.C."/>
            <person name="Han C."/>
            <person name="Davenport K."/>
            <person name="Daligault H."/>
            <person name="Erkkila T."/>
            <person name="Gu W."/>
            <person name="Munk A.C.C."/>
            <person name="Teshima H."/>
            <person name="Xu Y."/>
            <person name="Chain P."/>
            <person name="Tapia R."/>
            <person name="Chen A."/>
            <person name="Krypides N."/>
            <person name="Mavromatis K."/>
            <person name="Markowitz V."/>
            <person name="Szeto E."/>
            <person name="Ivanova N."/>
            <person name="Mikhailova N."/>
            <person name="Ovchinnikova G."/>
            <person name="Pagani I."/>
            <person name="Pati A."/>
            <person name="Goodwin L."/>
            <person name="Peters L."/>
            <person name="Pitluck S."/>
            <person name="Woyke T."/>
            <person name="Pester M."/>
            <person name="Spring S."/>
            <person name="Ollivier B."/>
            <person name="Rattei T."/>
            <person name="Klenk H.-P."/>
            <person name="Wagner M."/>
            <person name="Loy A."/>
        </authorList>
    </citation>
    <scope>NUCLEOTIDE SEQUENCE [LARGE SCALE GENOMIC DNA]</scope>
    <source>
        <strain evidence="5">ATCC BAA-275 / DSM 13257 / NCIMB 13706 / S10</strain>
    </source>
</reference>
<name>J7IVJ7_DESMD</name>
<reference evidence="4 5" key="1">
    <citation type="journal article" date="2012" name="J. Bacteriol.">
        <title>Complete genome sequences of Desulfosporosinus orientis DSM765T, Desulfosporosinus youngiae DSM17734T, Desulfosporosinus meridiei DSM13257T, and Desulfosporosinus acidiphilus DSM22704T.</title>
        <authorList>
            <person name="Pester M."/>
            <person name="Brambilla E."/>
            <person name="Alazard D."/>
            <person name="Rattei T."/>
            <person name="Weinmaier T."/>
            <person name="Han J."/>
            <person name="Lucas S."/>
            <person name="Lapidus A."/>
            <person name="Cheng J.F."/>
            <person name="Goodwin L."/>
            <person name="Pitluck S."/>
            <person name="Peters L."/>
            <person name="Ovchinnikova G."/>
            <person name="Teshima H."/>
            <person name="Detter J.C."/>
            <person name="Han C.S."/>
            <person name="Tapia R."/>
            <person name="Land M.L."/>
            <person name="Hauser L."/>
            <person name="Kyrpides N.C."/>
            <person name="Ivanova N.N."/>
            <person name="Pagani I."/>
            <person name="Huntmann M."/>
            <person name="Wei C.L."/>
            <person name="Davenport K.W."/>
            <person name="Daligault H."/>
            <person name="Chain P.S."/>
            <person name="Chen A."/>
            <person name="Mavromatis K."/>
            <person name="Markowitz V."/>
            <person name="Szeto E."/>
            <person name="Mikhailova N."/>
            <person name="Pati A."/>
            <person name="Wagner M."/>
            <person name="Woyke T."/>
            <person name="Ollivier B."/>
            <person name="Klenk H.P."/>
            <person name="Spring S."/>
            <person name="Loy A."/>
        </authorList>
    </citation>
    <scope>NUCLEOTIDE SEQUENCE [LARGE SCALE GENOMIC DNA]</scope>
    <source>
        <strain evidence="5">ATCC BAA-275 / DSM 13257 / NCIMB 13706 / S10</strain>
    </source>
</reference>
<evidence type="ECO:0000256" key="2">
    <source>
        <dbReference type="ARBA" id="ARBA00024325"/>
    </source>
</evidence>
<dbReference type="AlphaFoldDB" id="J7IVJ7"/>
<comment type="subcellular location">
    <subcellularLocation>
        <location evidence="2">Spore coat</location>
    </subcellularLocation>
</comment>
<evidence type="ECO:0000256" key="1">
    <source>
        <dbReference type="ARBA" id="ARBA00022969"/>
    </source>
</evidence>
<dbReference type="PANTHER" id="PTHR39183:SF1">
    <property type="entry name" value="SPORE COAT PROTEIN F-LIKE PROTEIN YHCQ"/>
    <property type="match status" value="1"/>
</dbReference>
<evidence type="ECO:0000256" key="3">
    <source>
        <dbReference type="ARBA" id="ARBA00024344"/>
    </source>
</evidence>
<dbReference type="eggNOG" id="COG5577">
    <property type="taxonomic scope" value="Bacteria"/>
</dbReference>
<evidence type="ECO:0000313" key="5">
    <source>
        <dbReference type="Proteomes" id="UP000005262"/>
    </source>
</evidence>
<dbReference type="HOGENOM" id="CLU_163858_1_1_9"/>
<sequence>MPTFTNALSDQDIVNDMLKDSKFAIHSLSVALGESTSTVFREKLVNQLNTCIDDHFKLSDFAAQKNWYQPYQSPEQQLQQDINTSLGYV</sequence>
<protein>
    <submittedName>
        <fullName evidence="4">Coat F domain-containing protein</fullName>
    </submittedName>
</protein>
<comment type="similarity">
    <text evidence="3">Belongs to the CotF family.</text>
</comment>
<proteinExistence type="inferred from homology"/>
<dbReference type="STRING" id="768704.Desmer_2248"/>
<dbReference type="InterPro" id="IPR012851">
    <property type="entry name" value="Spore_coat_CotF-like"/>
</dbReference>
<organism evidence="4 5">
    <name type="scientific">Desulfosporosinus meridiei (strain ATCC BAA-275 / DSM 13257 / KCTC 12902 / NCIMB 13706 / S10)</name>
    <dbReference type="NCBI Taxonomy" id="768704"/>
    <lineage>
        <taxon>Bacteria</taxon>
        <taxon>Bacillati</taxon>
        <taxon>Bacillota</taxon>
        <taxon>Clostridia</taxon>
        <taxon>Eubacteriales</taxon>
        <taxon>Desulfitobacteriaceae</taxon>
        <taxon>Desulfosporosinus</taxon>
    </lineage>
</organism>
<keyword evidence="5" id="KW-1185">Reference proteome</keyword>
<evidence type="ECO:0000313" key="4">
    <source>
        <dbReference type="EMBL" id="AFQ44184.1"/>
    </source>
</evidence>
<accession>J7IVJ7</accession>